<dbReference type="CDD" id="cd23814">
    <property type="entry name" value="UEV_AKTIP"/>
    <property type="match status" value="1"/>
</dbReference>
<dbReference type="SMR" id="A2FTA9"/>
<proteinExistence type="predicted"/>
<evidence type="ECO:0000259" key="1">
    <source>
        <dbReference type="PROSITE" id="PS50127"/>
    </source>
</evidence>
<dbReference type="VEuPathDB" id="TrichDB:TVAGG3_0659240"/>
<dbReference type="SMART" id="SM00212">
    <property type="entry name" value="UBCc"/>
    <property type="match status" value="1"/>
</dbReference>
<dbReference type="RefSeq" id="XP_001304791.1">
    <property type="nucleotide sequence ID" value="XM_001304790.1"/>
</dbReference>
<organism evidence="2 3">
    <name type="scientific">Trichomonas vaginalis (strain ATCC PRA-98 / G3)</name>
    <dbReference type="NCBI Taxonomy" id="412133"/>
    <lineage>
        <taxon>Eukaryota</taxon>
        <taxon>Metamonada</taxon>
        <taxon>Parabasalia</taxon>
        <taxon>Trichomonadida</taxon>
        <taxon>Trichomonadidae</taxon>
        <taxon>Trichomonas</taxon>
    </lineage>
</organism>
<reference evidence="2" key="2">
    <citation type="journal article" date="2007" name="Science">
        <title>Draft genome sequence of the sexually transmitted pathogen Trichomonas vaginalis.</title>
        <authorList>
            <person name="Carlton J.M."/>
            <person name="Hirt R.P."/>
            <person name="Silva J.C."/>
            <person name="Delcher A.L."/>
            <person name="Schatz M."/>
            <person name="Zhao Q."/>
            <person name="Wortman J.R."/>
            <person name="Bidwell S.L."/>
            <person name="Alsmark U.C.M."/>
            <person name="Besteiro S."/>
            <person name="Sicheritz-Ponten T."/>
            <person name="Noel C.J."/>
            <person name="Dacks J.B."/>
            <person name="Foster P.G."/>
            <person name="Simillion C."/>
            <person name="Van de Peer Y."/>
            <person name="Miranda-Saavedra D."/>
            <person name="Barton G.J."/>
            <person name="Westrop G.D."/>
            <person name="Mueller S."/>
            <person name="Dessi D."/>
            <person name="Fiori P.L."/>
            <person name="Ren Q."/>
            <person name="Paulsen I."/>
            <person name="Zhang H."/>
            <person name="Bastida-Corcuera F.D."/>
            <person name="Simoes-Barbosa A."/>
            <person name="Brown M.T."/>
            <person name="Hayes R.D."/>
            <person name="Mukherjee M."/>
            <person name="Okumura C.Y."/>
            <person name="Schneider R."/>
            <person name="Smith A.J."/>
            <person name="Vanacova S."/>
            <person name="Villalvazo M."/>
            <person name="Haas B.J."/>
            <person name="Pertea M."/>
            <person name="Feldblyum T.V."/>
            <person name="Utterback T.R."/>
            <person name="Shu C.L."/>
            <person name="Osoegawa K."/>
            <person name="de Jong P.J."/>
            <person name="Hrdy I."/>
            <person name="Horvathova L."/>
            <person name="Zubacova Z."/>
            <person name="Dolezal P."/>
            <person name="Malik S.B."/>
            <person name="Logsdon J.M. Jr."/>
            <person name="Henze K."/>
            <person name="Gupta A."/>
            <person name="Wang C.C."/>
            <person name="Dunne R.L."/>
            <person name="Upcroft J.A."/>
            <person name="Upcroft P."/>
            <person name="White O."/>
            <person name="Salzberg S.L."/>
            <person name="Tang P."/>
            <person name="Chiu C.-H."/>
            <person name="Lee Y.-S."/>
            <person name="Embley T.M."/>
            <person name="Coombs G.H."/>
            <person name="Mottram J.C."/>
            <person name="Tachezy J."/>
            <person name="Fraser-Liggett C.M."/>
            <person name="Johnson P.J."/>
        </authorList>
    </citation>
    <scope>NUCLEOTIDE SEQUENCE [LARGE SCALE GENOMIC DNA]</scope>
    <source>
        <strain evidence="2">G3</strain>
    </source>
</reference>
<dbReference type="Gene3D" id="3.10.110.10">
    <property type="entry name" value="Ubiquitin Conjugating Enzyme"/>
    <property type="match status" value="1"/>
</dbReference>
<protein>
    <submittedName>
        <fullName evidence="2">Ubiquitin-conjugating enzyme family protein</fullName>
    </submittedName>
</protein>
<gene>
    <name evidence="2" type="ORF">TVAG_130740</name>
</gene>
<name>A2FTA9_TRIV3</name>
<dbReference type="Pfam" id="PF00179">
    <property type="entry name" value="UQ_con"/>
    <property type="match status" value="1"/>
</dbReference>
<dbReference type="GO" id="GO:0043161">
    <property type="term" value="P:proteasome-mediated ubiquitin-dependent protein catabolic process"/>
    <property type="evidence" value="ECO:0000318"/>
    <property type="project" value="GO_Central"/>
</dbReference>
<feature type="domain" description="UBC core" evidence="1">
    <location>
        <begin position="4"/>
        <end position="149"/>
    </location>
</feature>
<dbReference type="GO" id="GO:0005634">
    <property type="term" value="C:nucleus"/>
    <property type="evidence" value="ECO:0000318"/>
    <property type="project" value="GO_Central"/>
</dbReference>
<dbReference type="KEGG" id="tva:4749565"/>
<evidence type="ECO:0000313" key="2">
    <source>
        <dbReference type="EMBL" id="EAX91861.1"/>
    </source>
</evidence>
<evidence type="ECO:0000313" key="3">
    <source>
        <dbReference type="Proteomes" id="UP000001542"/>
    </source>
</evidence>
<dbReference type="VEuPathDB" id="TrichDB:TVAG_130740"/>
<dbReference type="InterPro" id="IPR016135">
    <property type="entry name" value="UBQ-conjugating_enzyme/RWD"/>
</dbReference>
<dbReference type="SUPFAM" id="SSF54495">
    <property type="entry name" value="UBC-like"/>
    <property type="match status" value="1"/>
</dbReference>
<reference evidence="2" key="1">
    <citation type="submission" date="2006-10" db="EMBL/GenBank/DDBJ databases">
        <authorList>
            <person name="Amadeo P."/>
            <person name="Zhao Q."/>
            <person name="Wortman J."/>
            <person name="Fraser-Liggett C."/>
            <person name="Carlton J."/>
        </authorList>
    </citation>
    <scope>NUCLEOTIDE SEQUENCE</scope>
    <source>
        <strain evidence="2">G3</strain>
    </source>
</reference>
<dbReference type="InterPro" id="IPR000608">
    <property type="entry name" value="UBC"/>
</dbReference>
<dbReference type="InParanoid" id="A2FTA9"/>
<dbReference type="AlphaFoldDB" id="A2FTA9"/>
<accession>A2FTA9</accession>
<dbReference type="STRING" id="5722.A2FTA9"/>
<keyword evidence="3" id="KW-1185">Reference proteome</keyword>
<dbReference type="EMBL" id="DS114006">
    <property type="protein sequence ID" value="EAX91861.1"/>
    <property type="molecule type" value="Genomic_DNA"/>
</dbReference>
<sequence>MESFASQCLLLEFQACVEQLPKEIVVQPSIRTMRQWQVCMTPNNGFYNGKIIIYNIYLENYPNNIPDVIFQSGIVHPLINPHSTNFASQLLINEWNRYTRIYELIQAIYNSFVEIPQLKQVPNPEAYNILKSPDAKNTILGQLKTPSAAENHEHNEPKKWTPQKEKLCHVLYD</sequence>
<dbReference type="OrthoDB" id="5596422at2759"/>
<dbReference type="Proteomes" id="UP000001542">
    <property type="component" value="Unassembled WGS sequence"/>
</dbReference>
<dbReference type="GO" id="GO:0000209">
    <property type="term" value="P:protein polyubiquitination"/>
    <property type="evidence" value="ECO:0000318"/>
    <property type="project" value="GO_Central"/>
</dbReference>
<dbReference type="PROSITE" id="PS50127">
    <property type="entry name" value="UBC_2"/>
    <property type="match status" value="1"/>
</dbReference>